<dbReference type="GO" id="GO:0016757">
    <property type="term" value="F:glycosyltransferase activity"/>
    <property type="evidence" value="ECO:0007669"/>
    <property type="project" value="UniProtKB-KW"/>
</dbReference>
<dbReference type="EMBL" id="DWUP01000137">
    <property type="protein sequence ID" value="HJD53274.1"/>
    <property type="molecule type" value="Genomic_DNA"/>
</dbReference>
<dbReference type="Pfam" id="PF13439">
    <property type="entry name" value="Glyco_transf_4"/>
    <property type="match status" value="1"/>
</dbReference>
<evidence type="ECO:0000313" key="4">
    <source>
        <dbReference type="Proteomes" id="UP000787625"/>
    </source>
</evidence>
<accession>A0A9D2ZV91</accession>
<comment type="caution">
    <text evidence="3">The sequence shown here is derived from an EMBL/GenBank/DDBJ whole genome shotgun (WGS) entry which is preliminary data.</text>
</comment>
<keyword evidence="3" id="KW-0808">Transferase</keyword>
<evidence type="ECO:0000259" key="2">
    <source>
        <dbReference type="Pfam" id="PF13439"/>
    </source>
</evidence>
<evidence type="ECO:0000313" key="3">
    <source>
        <dbReference type="EMBL" id="HJD53274.1"/>
    </source>
</evidence>
<dbReference type="InterPro" id="IPR028098">
    <property type="entry name" value="Glyco_trans_4-like_N"/>
</dbReference>
<organism evidence="3 4">
    <name type="scientific">Candidatus Avibacteroides avistercoris</name>
    <dbReference type="NCBI Taxonomy" id="2840690"/>
    <lineage>
        <taxon>Bacteria</taxon>
        <taxon>Pseudomonadati</taxon>
        <taxon>Bacteroidota</taxon>
        <taxon>Bacteroidia</taxon>
        <taxon>Bacteroidales</taxon>
        <taxon>Bacteroidaceae</taxon>
        <taxon>Bacteroidaceae incertae sedis</taxon>
        <taxon>Candidatus Avibacteroides</taxon>
    </lineage>
</organism>
<dbReference type="AlphaFoldDB" id="A0A9D2ZV91"/>
<proteinExistence type="predicted"/>
<feature type="domain" description="Glycosyltransferase subfamily 4-like N-terminal" evidence="2">
    <location>
        <begin position="27"/>
        <end position="215"/>
    </location>
</feature>
<dbReference type="SUPFAM" id="SSF53756">
    <property type="entry name" value="UDP-Glycosyltransferase/glycogen phosphorylase"/>
    <property type="match status" value="1"/>
</dbReference>
<dbReference type="PANTHER" id="PTHR45947:SF13">
    <property type="entry name" value="TRANSFERASE"/>
    <property type="match status" value="1"/>
</dbReference>
<dbReference type="Gene3D" id="3.40.50.2000">
    <property type="entry name" value="Glycogen Phosphorylase B"/>
    <property type="match status" value="2"/>
</dbReference>
<feature type="domain" description="Glycosyl transferase family 1" evidence="1">
    <location>
        <begin position="221"/>
        <end position="376"/>
    </location>
</feature>
<name>A0A9D2ZV91_9BACT</name>
<gene>
    <name evidence="3" type="ORF">IAA93_06080</name>
</gene>
<evidence type="ECO:0000259" key="1">
    <source>
        <dbReference type="Pfam" id="PF00534"/>
    </source>
</evidence>
<sequence length="406" mass="45750">MRIVVANKFYYNRGGDCTATIATERILKEHGHEVAIFAMDYPDNFDSPWRKYFPPEVDFGGGVKDKLLAARRLFAPSDVSKAFSRLLDDFRPDIVHLNNIHSYISPVVAGIAHDHGIKVVWTMHDYKLVCPAYLCLRDGRECTECVTNPAGVLRHRCMKGSLVQSISAWLEAAYWNKHRLASMTDCFVAPSEFVRRMMLRAGFDAAQVVTIPHCVPRKSSEVYGDDDRSDYYCYVGRLSQEKGVETLVKAAKSMEHRLVIVGDGPLRGKIEKMVAGSPHIELVGYKGWDELAVIMGRARFIVMPSEWYEVFGLVNIEAEMLGTPVLGANIGGIPDTLADRQCGMLFESGDVDDLAIKVESMFSNRFDYEYIAAKARAKFSEGIYYDNLMGLYDRLLRVPDNVQDKQ</sequence>
<protein>
    <submittedName>
        <fullName evidence="3">Glycosyltransferase</fullName>
        <ecNumber evidence="3">2.4.-.-</ecNumber>
    </submittedName>
</protein>
<dbReference type="Proteomes" id="UP000787625">
    <property type="component" value="Unassembled WGS sequence"/>
</dbReference>
<keyword evidence="3" id="KW-0328">Glycosyltransferase</keyword>
<dbReference type="PANTHER" id="PTHR45947">
    <property type="entry name" value="SULFOQUINOVOSYL TRANSFERASE SQD2"/>
    <property type="match status" value="1"/>
</dbReference>
<reference evidence="3" key="2">
    <citation type="submission" date="2021-04" db="EMBL/GenBank/DDBJ databases">
        <authorList>
            <person name="Gilroy R."/>
        </authorList>
    </citation>
    <scope>NUCLEOTIDE SEQUENCE</scope>
    <source>
        <strain evidence="3">MalCec1-1739</strain>
    </source>
</reference>
<dbReference type="InterPro" id="IPR050194">
    <property type="entry name" value="Glycosyltransferase_grp1"/>
</dbReference>
<dbReference type="InterPro" id="IPR001296">
    <property type="entry name" value="Glyco_trans_1"/>
</dbReference>
<dbReference type="EC" id="2.4.-.-" evidence="3"/>
<dbReference type="Pfam" id="PF00534">
    <property type="entry name" value="Glycos_transf_1"/>
    <property type="match status" value="1"/>
</dbReference>
<reference evidence="3" key="1">
    <citation type="journal article" date="2021" name="PeerJ">
        <title>Extensive microbial diversity within the chicken gut microbiome revealed by metagenomics and culture.</title>
        <authorList>
            <person name="Gilroy R."/>
            <person name="Ravi A."/>
            <person name="Getino M."/>
            <person name="Pursley I."/>
            <person name="Horton D.L."/>
            <person name="Alikhan N.F."/>
            <person name="Baker D."/>
            <person name="Gharbi K."/>
            <person name="Hall N."/>
            <person name="Watson M."/>
            <person name="Adriaenssens E.M."/>
            <person name="Foster-Nyarko E."/>
            <person name="Jarju S."/>
            <person name="Secka A."/>
            <person name="Antonio M."/>
            <person name="Oren A."/>
            <person name="Chaudhuri R.R."/>
            <person name="La Ragione R."/>
            <person name="Hildebrand F."/>
            <person name="Pallen M.J."/>
        </authorList>
    </citation>
    <scope>NUCLEOTIDE SEQUENCE</scope>
    <source>
        <strain evidence="3">MalCec1-1739</strain>
    </source>
</reference>